<evidence type="ECO:0000259" key="4">
    <source>
        <dbReference type="PROSITE" id="PS51005"/>
    </source>
</evidence>
<evidence type="ECO:0000313" key="6">
    <source>
        <dbReference type="Proteomes" id="UP000001514"/>
    </source>
</evidence>
<dbReference type="Proteomes" id="UP000001514">
    <property type="component" value="Unassembled WGS sequence"/>
</dbReference>
<dbReference type="InterPro" id="IPR036093">
    <property type="entry name" value="NAC_dom_sf"/>
</dbReference>
<sequence>GFRFHPTDEELVGFYLRRKIQDKAFPFQVITPLDIYNYDPWELPKLSVCGENAWYFFCLRDHKFRNSLRPNRITKSGFWKATGPDRPISTVETSSCVGLKKTLVFYKGRATKATKTEWVMHEFRLPTIGSSAQGSCEVRKKSFFSLILPRNDFSVQQESWSVCRIFRKRWSPRKNSASD</sequence>
<proteinExistence type="predicted"/>
<dbReference type="KEGG" id="smo:SELMODRAFT_71417"/>
<dbReference type="AlphaFoldDB" id="D8QRD1"/>
<keyword evidence="3" id="KW-0539">Nucleus</keyword>
<feature type="non-terminal residue" evidence="5">
    <location>
        <position position="179"/>
    </location>
</feature>
<dbReference type="GO" id="GO:0003677">
    <property type="term" value="F:DNA binding"/>
    <property type="evidence" value="ECO:0007669"/>
    <property type="project" value="InterPro"/>
</dbReference>
<evidence type="ECO:0000313" key="5">
    <source>
        <dbReference type="EMBL" id="EFJ37226.1"/>
    </source>
</evidence>
<gene>
    <name evidence="5" type="ORF">SELMODRAFT_71417</name>
</gene>
<dbReference type="Pfam" id="PF02365">
    <property type="entry name" value="NAM"/>
    <property type="match status" value="1"/>
</dbReference>
<dbReference type="OMA" id="VSHRANP"/>
<name>D8QRD1_SELML</name>
<keyword evidence="6" id="KW-1185">Reference proteome</keyword>
<dbReference type="PANTHER" id="PTHR31744">
    <property type="entry name" value="PROTEIN CUP-SHAPED COTYLEDON 2-RELATED"/>
    <property type="match status" value="1"/>
</dbReference>
<reference evidence="5 6" key="1">
    <citation type="journal article" date="2011" name="Science">
        <title>The Selaginella genome identifies genetic changes associated with the evolution of vascular plants.</title>
        <authorList>
            <person name="Banks J.A."/>
            <person name="Nishiyama T."/>
            <person name="Hasebe M."/>
            <person name="Bowman J.L."/>
            <person name="Gribskov M."/>
            <person name="dePamphilis C."/>
            <person name="Albert V.A."/>
            <person name="Aono N."/>
            <person name="Aoyama T."/>
            <person name="Ambrose B.A."/>
            <person name="Ashton N.W."/>
            <person name="Axtell M.J."/>
            <person name="Barker E."/>
            <person name="Barker M.S."/>
            <person name="Bennetzen J.L."/>
            <person name="Bonawitz N.D."/>
            <person name="Chapple C."/>
            <person name="Cheng C."/>
            <person name="Correa L.G."/>
            <person name="Dacre M."/>
            <person name="DeBarry J."/>
            <person name="Dreyer I."/>
            <person name="Elias M."/>
            <person name="Engstrom E.M."/>
            <person name="Estelle M."/>
            <person name="Feng L."/>
            <person name="Finet C."/>
            <person name="Floyd S.K."/>
            <person name="Frommer W.B."/>
            <person name="Fujita T."/>
            <person name="Gramzow L."/>
            <person name="Gutensohn M."/>
            <person name="Harholt J."/>
            <person name="Hattori M."/>
            <person name="Heyl A."/>
            <person name="Hirai T."/>
            <person name="Hiwatashi Y."/>
            <person name="Ishikawa M."/>
            <person name="Iwata M."/>
            <person name="Karol K.G."/>
            <person name="Koehler B."/>
            <person name="Kolukisaoglu U."/>
            <person name="Kubo M."/>
            <person name="Kurata T."/>
            <person name="Lalonde S."/>
            <person name="Li K."/>
            <person name="Li Y."/>
            <person name="Litt A."/>
            <person name="Lyons E."/>
            <person name="Manning G."/>
            <person name="Maruyama T."/>
            <person name="Michael T.P."/>
            <person name="Mikami K."/>
            <person name="Miyazaki S."/>
            <person name="Morinaga S."/>
            <person name="Murata T."/>
            <person name="Mueller-Roeber B."/>
            <person name="Nelson D.R."/>
            <person name="Obara M."/>
            <person name="Oguri Y."/>
            <person name="Olmstead R.G."/>
            <person name="Onodera N."/>
            <person name="Petersen B.L."/>
            <person name="Pils B."/>
            <person name="Prigge M."/>
            <person name="Rensing S.A."/>
            <person name="Riano-Pachon D.M."/>
            <person name="Roberts A.W."/>
            <person name="Sato Y."/>
            <person name="Scheller H.V."/>
            <person name="Schulz B."/>
            <person name="Schulz C."/>
            <person name="Shakirov E.V."/>
            <person name="Shibagaki N."/>
            <person name="Shinohara N."/>
            <person name="Shippen D.E."/>
            <person name="Soerensen I."/>
            <person name="Sotooka R."/>
            <person name="Sugimoto N."/>
            <person name="Sugita M."/>
            <person name="Sumikawa N."/>
            <person name="Tanurdzic M."/>
            <person name="Theissen G."/>
            <person name="Ulvskov P."/>
            <person name="Wakazuki S."/>
            <person name="Weng J.K."/>
            <person name="Willats W.W."/>
            <person name="Wipf D."/>
            <person name="Wolf P.G."/>
            <person name="Yang L."/>
            <person name="Zimmer A.D."/>
            <person name="Zhu Q."/>
            <person name="Mitros T."/>
            <person name="Hellsten U."/>
            <person name="Loque D."/>
            <person name="Otillar R."/>
            <person name="Salamov A."/>
            <person name="Schmutz J."/>
            <person name="Shapiro H."/>
            <person name="Lindquist E."/>
            <person name="Lucas S."/>
            <person name="Rokhsar D."/>
            <person name="Grigoriev I.V."/>
        </authorList>
    </citation>
    <scope>NUCLEOTIDE SEQUENCE [LARGE SCALE GENOMIC DNA]</scope>
</reference>
<dbReference type="InterPro" id="IPR003441">
    <property type="entry name" value="NAC-dom"/>
</dbReference>
<dbReference type="HOGENOM" id="CLU_035664_11_1_1"/>
<evidence type="ECO:0000256" key="3">
    <source>
        <dbReference type="ARBA" id="ARBA00023242"/>
    </source>
</evidence>
<dbReference type="PROSITE" id="PS51005">
    <property type="entry name" value="NAC"/>
    <property type="match status" value="1"/>
</dbReference>
<feature type="domain" description="NAC" evidence="4">
    <location>
        <begin position="1"/>
        <end position="168"/>
    </location>
</feature>
<keyword evidence="2" id="KW-0804">Transcription</keyword>
<dbReference type="eggNOG" id="ENOG502QRAX">
    <property type="taxonomic scope" value="Eukaryota"/>
</dbReference>
<dbReference type="PANTHER" id="PTHR31744:SF77">
    <property type="entry name" value="PROTEIN FEZ"/>
    <property type="match status" value="1"/>
</dbReference>
<dbReference type="Gene3D" id="2.170.150.80">
    <property type="entry name" value="NAC domain"/>
    <property type="match status" value="1"/>
</dbReference>
<evidence type="ECO:0000256" key="2">
    <source>
        <dbReference type="ARBA" id="ARBA00023163"/>
    </source>
</evidence>
<dbReference type="EMBL" id="GL377566">
    <property type="protein sequence ID" value="EFJ37226.1"/>
    <property type="molecule type" value="Genomic_DNA"/>
</dbReference>
<feature type="non-terminal residue" evidence="5">
    <location>
        <position position="1"/>
    </location>
</feature>
<dbReference type="InParanoid" id="D8QRD1"/>
<protein>
    <recommendedName>
        <fullName evidence="4">NAC domain-containing protein</fullName>
    </recommendedName>
</protein>
<dbReference type="GO" id="GO:0006355">
    <property type="term" value="P:regulation of DNA-templated transcription"/>
    <property type="evidence" value="ECO:0007669"/>
    <property type="project" value="InterPro"/>
</dbReference>
<dbReference type="OrthoDB" id="683555at2759"/>
<keyword evidence="1" id="KW-0805">Transcription regulation</keyword>
<dbReference type="Gramene" id="EFJ37226">
    <property type="protein sequence ID" value="EFJ37226"/>
    <property type="gene ID" value="SELMODRAFT_71417"/>
</dbReference>
<evidence type="ECO:0000256" key="1">
    <source>
        <dbReference type="ARBA" id="ARBA00023015"/>
    </source>
</evidence>
<dbReference type="SUPFAM" id="SSF101941">
    <property type="entry name" value="NAC domain"/>
    <property type="match status" value="1"/>
</dbReference>
<accession>D8QRD1</accession>
<organism evidence="6">
    <name type="scientific">Selaginella moellendorffii</name>
    <name type="common">Spikemoss</name>
    <dbReference type="NCBI Taxonomy" id="88036"/>
    <lineage>
        <taxon>Eukaryota</taxon>
        <taxon>Viridiplantae</taxon>
        <taxon>Streptophyta</taxon>
        <taxon>Embryophyta</taxon>
        <taxon>Tracheophyta</taxon>
        <taxon>Lycopodiopsida</taxon>
        <taxon>Selaginellales</taxon>
        <taxon>Selaginellaceae</taxon>
        <taxon>Selaginella</taxon>
    </lineage>
</organism>